<evidence type="ECO:0000313" key="1">
    <source>
        <dbReference type="EMBL" id="KAJ9641958.1"/>
    </source>
</evidence>
<keyword evidence="1" id="KW-0547">Nucleotide-binding</keyword>
<accession>A0ACC2Z2X4</accession>
<protein>
    <submittedName>
        <fullName evidence="1">ATP-binding protein</fullName>
    </submittedName>
</protein>
<proteinExistence type="predicted"/>
<dbReference type="EMBL" id="JAPDRP010000014">
    <property type="protein sequence ID" value="KAJ9641958.1"/>
    <property type="molecule type" value="Genomic_DNA"/>
</dbReference>
<comment type="caution">
    <text evidence="1">The sequence shown here is derived from an EMBL/GenBank/DDBJ whole genome shotgun (WGS) entry which is preliminary data.</text>
</comment>
<name>A0ACC2Z2X4_9PEZI</name>
<keyword evidence="2" id="KW-1185">Reference proteome</keyword>
<dbReference type="Proteomes" id="UP001172680">
    <property type="component" value="Unassembled WGS sequence"/>
</dbReference>
<keyword evidence="1" id="KW-0067">ATP-binding</keyword>
<reference evidence="1" key="1">
    <citation type="submission" date="2022-10" db="EMBL/GenBank/DDBJ databases">
        <title>Culturing micro-colonial fungi from biological soil crusts in the Mojave desert and describing Neophaeococcomyces mojavensis, and introducing the new genera and species Taxawa tesnikishii.</title>
        <authorList>
            <person name="Kurbessoian T."/>
            <person name="Stajich J.E."/>
        </authorList>
    </citation>
    <scope>NUCLEOTIDE SEQUENCE</scope>
    <source>
        <strain evidence="1">JES_115</strain>
    </source>
</reference>
<evidence type="ECO:0000313" key="2">
    <source>
        <dbReference type="Proteomes" id="UP001172680"/>
    </source>
</evidence>
<organism evidence="1 2">
    <name type="scientific">Coniosporium tulheliwenetii</name>
    <dbReference type="NCBI Taxonomy" id="3383036"/>
    <lineage>
        <taxon>Eukaryota</taxon>
        <taxon>Fungi</taxon>
        <taxon>Dikarya</taxon>
        <taxon>Ascomycota</taxon>
        <taxon>Pezizomycotina</taxon>
        <taxon>Dothideomycetes</taxon>
        <taxon>Dothideomycetes incertae sedis</taxon>
        <taxon>Coniosporium</taxon>
    </lineage>
</organism>
<sequence length="194" mass="20751">MNPLSPGGAKNEVYNVRTDNILFIFTGAFIGLHKMILDRISRGSIGFGAHVRASSPETGTHDTMLRGEDALFKKHLPFYVAETHNLQHQSSSSSNNRGFPQHTSSAATGKDPQDEPLYNTLDLVEPSDLQKYGLIPELIGRIPISCALSPSPPLRLGGGMGGEAAGEGGGEEGAVRESPQSFEEYRQKAAGGFV</sequence>
<gene>
    <name evidence="1" type="primary">MCX1_2</name>
    <name evidence="1" type="ORF">H2199_005173</name>
</gene>